<dbReference type="HOGENOM" id="CLU_124343_0_0_11"/>
<dbReference type="PROSITE" id="PS51257">
    <property type="entry name" value="PROKAR_LIPOPROTEIN"/>
    <property type="match status" value="1"/>
</dbReference>
<evidence type="ECO:0000256" key="1">
    <source>
        <dbReference type="SAM" id="MobiDB-lite"/>
    </source>
</evidence>
<evidence type="ECO:0000313" key="3">
    <source>
        <dbReference type="EMBL" id="EKX88062.1"/>
    </source>
</evidence>
<gene>
    <name evidence="3" type="ORF">HMPREF9997_02425</name>
</gene>
<dbReference type="OrthoDB" id="4427769at2"/>
<sequence length="169" mass="17223">MFARAKLSAVVGLCAVSTVLLAACGGATSDGGSSESSAVAPLSKSARATESSTSSSGDSSSTKSSGESKTQTPQDREAREVSEVPSSGQQLSERDQNYLKELKDNSINVDGAEGSLIGTASGVCQSQDTKNIDVMTLAVAGQLVEQGRTQQKPEEVAAVLARAAKSAYC</sequence>
<dbReference type="EMBL" id="AMEM01000040">
    <property type="protein sequence ID" value="EKX88062.1"/>
    <property type="molecule type" value="Genomic_DNA"/>
</dbReference>
<proteinExistence type="predicted"/>
<dbReference type="RefSeq" id="WP_006062230.1">
    <property type="nucleotide sequence ID" value="NZ_KB290824.1"/>
</dbReference>
<reference evidence="3 4" key="1">
    <citation type="submission" date="2012-05" db="EMBL/GenBank/DDBJ databases">
        <authorList>
            <person name="Weinstock G."/>
            <person name="Sodergren E."/>
            <person name="Lobos E.A."/>
            <person name="Fulton L."/>
            <person name="Fulton R."/>
            <person name="Courtney L."/>
            <person name="Fronick C."/>
            <person name="O'Laughlin M."/>
            <person name="Godfrey J."/>
            <person name="Wilson R.M."/>
            <person name="Miner T."/>
            <person name="Farmer C."/>
            <person name="Delehaunty K."/>
            <person name="Cordes M."/>
            <person name="Minx P."/>
            <person name="Tomlinson C."/>
            <person name="Chen J."/>
            <person name="Wollam A."/>
            <person name="Pepin K.H."/>
            <person name="Bhonagiri V."/>
            <person name="Zhang X."/>
            <person name="Suruliraj S."/>
            <person name="Warren W."/>
            <person name="Mitreva M."/>
            <person name="Mardis E.R."/>
            <person name="Wilson R.K."/>
        </authorList>
    </citation>
    <scope>NUCLEOTIDE SEQUENCE [LARGE SCALE GENOMIC DNA]</scope>
    <source>
        <strain evidence="3 4">F0235</strain>
    </source>
</reference>
<keyword evidence="2" id="KW-0732">Signal</keyword>
<feature type="region of interest" description="Disordered" evidence="1">
    <location>
        <begin position="27"/>
        <end position="97"/>
    </location>
</feature>
<feature type="compositionally biased region" description="Low complexity" evidence="1">
    <location>
        <begin position="43"/>
        <end position="70"/>
    </location>
</feature>
<dbReference type="Proteomes" id="UP000010445">
    <property type="component" value="Unassembled WGS sequence"/>
</dbReference>
<dbReference type="AlphaFoldDB" id="L1MA11"/>
<evidence type="ECO:0000313" key="4">
    <source>
        <dbReference type="Proteomes" id="UP000010445"/>
    </source>
</evidence>
<keyword evidence="4" id="KW-1185">Reference proteome</keyword>
<feature type="chain" id="PRO_5003953320" evidence="2">
    <location>
        <begin position="23"/>
        <end position="169"/>
    </location>
</feature>
<dbReference type="PATRIC" id="fig|1035195.3.peg.2166"/>
<name>L1MA11_9CORY</name>
<protein>
    <submittedName>
        <fullName evidence="3">Uncharacterized protein</fullName>
    </submittedName>
</protein>
<evidence type="ECO:0000256" key="2">
    <source>
        <dbReference type="SAM" id="SignalP"/>
    </source>
</evidence>
<comment type="caution">
    <text evidence="3">The sequence shown here is derived from an EMBL/GenBank/DDBJ whole genome shotgun (WGS) entry which is preliminary data.</text>
</comment>
<feature type="signal peptide" evidence="2">
    <location>
        <begin position="1"/>
        <end position="22"/>
    </location>
</feature>
<dbReference type="eggNOG" id="ENOG50329FH">
    <property type="taxonomic scope" value="Bacteria"/>
</dbReference>
<accession>L1MA11</accession>
<organism evidence="3 4">
    <name type="scientific">Corynebacterium durum F0235</name>
    <dbReference type="NCBI Taxonomy" id="1035195"/>
    <lineage>
        <taxon>Bacteria</taxon>
        <taxon>Bacillati</taxon>
        <taxon>Actinomycetota</taxon>
        <taxon>Actinomycetes</taxon>
        <taxon>Mycobacteriales</taxon>
        <taxon>Corynebacteriaceae</taxon>
        <taxon>Corynebacterium</taxon>
    </lineage>
</organism>
<dbReference type="STRING" id="1035195.HMPREF9997_02425"/>